<dbReference type="Proteomes" id="UP000001449">
    <property type="component" value="Chromosome 13"/>
</dbReference>
<dbReference type="GO" id="GO:0071230">
    <property type="term" value="P:cellular response to amino acid stimulus"/>
    <property type="evidence" value="ECO:0000318"/>
    <property type="project" value="GO_Central"/>
</dbReference>
<feature type="compositionally biased region" description="Gly residues" evidence="2">
    <location>
        <begin position="247"/>
        <end position="262"/>
    </location>
</feature>
<name>B8CAX9_THAPS</name>
<accession>B8CAX9</accession>
<dbReference type="STRING" id="35128.B8CAX9"/>
<feature type="compositionally biased region" description="Low complexity" evidence="2">
    <location>
        <begin position="263"/>
        <end position="279"/>
    </location>
</feature>
<dbReference type="GO" id="GO:0032008">
    <property type="term" value="P:positive regulation of TOR signaling"/>
    <property type="evidence" value="ECO:0000318"/>
    <property type="project" value="GO_Central"/>
</dbReference>
<dbReference type="PANTHER" id="PTHR13378">
    <property type="entry name" value="REGULATOR COMPLEX PROTEIN LAMTOR3"/>
    <property type="match status" value="1"/>
</dbReference>
<dbReference type="RefSeq" id="XP_002293297.1">
    <property type="nucleotide sequence ID" value="XM_002293261.1"/>
</dbReference>
<reference evidence="3 4" key="1">
    <citation type="journal article" date="2004" name="Science">
        <title>The genome of the diatom Thalassiosira pseudonana: ecology, evolution, and metabolism.</title>
        <authorList>
            <person name="Armbrust E.V."/>
            <person name="Berges J.A."/>
            <person name="Bowler C."/>
            <person name="Green B.R."/>
            <person name="Martinez D."/>
            <person name="Putnam N.H."/>
            <person name="Zhou S."/>
            <person name="Allen A.E."/>
            <person name="Apt K.E."/>
            <person name="Bechner M."/>
            <person name="Brzezinski M.A."/>
            <person name="Chaal B.K."/>
            <person name="Chiovitti A."/>
            <person name="Davis A.K."/>
            <person name="Demarest M.S."/>
            <person name="Detter J.C."/>
            <person name="Glavina T."/>
            <person name="Goodstein D."/>
            <person name="Hadi M.Z."/>
            <person name="Hellsten U."/>
            <person name="Hildebrand M."/>
            <person name="Jenkins B.D."/>
            <person name="Jurka J."/>
            <person name="Kapitonov V.V."/>
            <person name="Kroger N."/>
            <person name="Lau W.W."/>
            <person name="Lane T.W."/>
            <person name="Larimer F.W."/>
            <person name="Lippmeier J.C."/>
            <person name="Lucas S."/>
            <person name="Medina M."/>
            <person name="Montsant A."/>
            <person name="Obornik M."/>
            <person name="Parker M.S."/>
            <person name="Palenik B."/>
            <person name="Pazour G.J."/>
            <person name="Richardson P.M."/>
            <person name="Rynearson T.A."/>
            <person name="Saito M.A."/>
            <person name="Schwartz D.C."/>
            <person name="Thamatrakoln K."/>
            <person name="Valentin K."/>
            <person name="Vardi A."/>
            <person name="Wilkerson F.P."/>
            <person name="Rokhsar D.S."/>
        </authorList>
    </citation>
    <scope>NUCLEOTIDE SEQUENCE [LARGE SCALE GENOMIC DNA]</scope>
    <source>
        <strain evidence="3 4">CCMP1335</strain>
    </source>
</reference>
<dbReference type="GO" id="GO:0071986">
    <property type="term" value="C:Ragulator complex"/>
    <property type="evidence" value="ECO:0000318"/>
    <property type="project" value="GO_Central"/>
</dbReference>
<protein>
    <submittedName>
        <fullName evidence="3">Uncharacterized protein</fullName>
    </submittedName>
</protein>
<dbReference type="InParanoid" id="B8CAX9"/>
<dbReference type="GeneID" id="7452961"/>
<dbReference type="HOGENOM" id="CLU_775000_0_0_1"/>
<dbReference type="PANTHER" id="PTHR13378:SF1">
    <property type="entry name" value="RAGULATOR COMPLEX PROTEIN LAMTOR3"/>
    <property type="match status" value="1"/>
</dbReference>
<dbReference type="FunFam" id="3.30.450.30:FF:000018">
    <property type="entry name" value="Mitogen-activated protein kinase kinase 1 interacting protein"/>
    <property type="match status" value="1"/>
</dbReference>
<dbReference type="KEGG" id="tps:THAPSDRAFT_24584"/>
<feature type="compositionally biased region" description="Polar residues" evidence="2">
    <location>
        <begin position="286"/>
        <end position="297"/>
    </location>
</feature>
<dbReference type="InterPro" id="IPR015019">
    <property type="entry name" value="LAMTOR3"/>
</dbReference>
<feature type="region of interest" description="Disordered" evidence="2">
    <location>
        <begin position="244"/>
        <end position="297"/>
    </location>
</feature>
<sequence>MAAQQQQQYNRGILPSETLNALDYLVDRLNASSGRLPAITATSKDGASASATTTTDGSSSSSSSNNNAAASAPLPIRALLVGTNEGVGLSRSLGTAHTASQMASASSVTSAATTAAADNFSFSGNMSEEVLSSIETVWATLVSAVSPHVMAASASAASSMANSDSNVPPPHMQPSHPLLSPLHLGDTIKTVTATYDNCTLMHVHMAPLVVTFVTLPEANIGAVKSMALPILKVLLEPVRRALVRSRGGNGGANDVSGGGGQMGMSQQQMHQMQMQQQPQQGGGQQNDYSAMQNQRPNSNNLMGLDAAMQQQQMQMQQQFQMLNPAQQQQVLMMQQQQFAQQQGGGGYGEMMQGYSGNQ</sequence>
<dbReference type="PaxDb" id="35128-Thaps24584"/>
<evidence type="ECO:0000256" key="2">
    <source>
        <dbReference type="SAM" id="MobiDB-lite"/>
    </source>
</evidence>
<reference evidence="3 4" key="2">
    <citation type="journal article" date="2008" name="Nature">
        <title>The Phaeodactylum genome reveals the evolutionary history of diatom genomes.</title>
        <authorList>
            <person name="Bowler C."/>
            <person name="Allen A.E."/>
            <person name="Badger J.H."/>
            <person name="Grimwood J."/>
            <person name="Jabbari K."/>
            <person name="Kuo A."/>
            <person name="Maheswari U."/>
            <person name="Martens C."/>
            <person name="Maumus F."/>
            <person name="Otillar R.P."/>
            <person name="Rayko E."/>
            <person name="Salamov A."/>
            <person name="Vandepoele K."/>
            <person name="Beszteri B."/>
            <person name="Gruber A."/>
            <person name="Heijde M."/>
            <person name="Katinka M."/>
            <person name="Mock T."/>
            <person name="Valentin K."/>
            <person name="Verret F."/>
            <person name="Berges J.A."/>
            <person name="Brownlee C."/>
            <person name="Cadoret J.P."/>
            <person name="Chiovitti A."/>
            <person name="Choi C.J."/>
            <person name="Coesel S."/>
            <person name="De Martino A."/>
            <person name="Detter J.C."/>
            <person name="Durkin C."/>
            <person name="Falciatore A."/>
            <person name="Fournet J."/>
            <person name="Haruta M."/>
            <person name="Huysman M.J."/>
            <person name="Jenkins B.D."/>
            <person name="Jiroutova K."/>
            <person name="Jorgensen R.E."/>
            <person name="Joubert Y."/>
            <person name="Kaplan A."/>
            <person name="Kroger N."/>
            <person name="Kroth P.G."/>
            <person name="La Roche J."/>
            <person name="Lindquist E."/>
            <person name="Lommer M."/>
            <person name="Martin-Jezequel V."/>
            <person name="Lopez P.J."/>
            <person name="Lucas S."/>
            <person name="Mangogna M."/>
            <person name="McGinnis K."/>
            <person name="Medlin L.K."/>
            <person name="Montsant A."/>
            <person name="Oudot-Le Secq M.P."/>
            <person name="Napoli C."/>
            <person name="Obornik M."/>
            <person name="Parker M.S."/>
            <person name="Petit J.L."/>
            <person name="Porcel B.M."/>
            <person name="Poulsen N."/>
            <person name="Robison M."/>
            <person name="Rychlewski L."/>
            <person name="Rynearson T.A."/>
            <person name="Schmutz J."/>
            <person name="Shapiro H."/>
            <person name="Siaut M."/>
            <person name="Stanley M."/>
            <person name="Sussman M.R."/>
            <person name="Taylor A.R."/>
            <person name="Vardi A."/>
            <person name="von Dassow P."/>
            <person name="Vyverman W."/>
            <person name="Willis A."/>
            <person name="Wyrwicz L.S."/>
            <person name="Rokhsar D.S."/>
            <person name="Weissenbach J."/>
            <person name="Armbrust E.V."/>
            <person name="Green B.R."/>
            <person name="Van de Peer Y."/>
            <person name="Grigoriev I.V."/>
        </authorList>
    </citation>
    <scope>NUCLEOTIDE SEQUENCE [LARGE SCALE GENOMIC DNA]</scope>
    <source>
        <strain evidence="3 4">CCMP1335</strain>
    </source>
</reference>
<feature type="region of interest" description="Disordered" evidence="2">
    <location>
        <begin position="42"/>
        <end position="69"/>
    </location>
</feature>
<evidence type="ECO:0000313" key="3">
    <source>
        <dbReference type="EMBL" id="EED89033.1"/>
    </source>
</evidence>
<comment type="similarity">
    <text evidence="1">Belongs to the LAMTOR3 family.</text>
</comment>
<dbReference type="eggNOG" id="ENOG502TN77">
    <property type="taxonomic scope" value="Eukaryota"/>
</dbReference>
<evidence type="ECO:0000256" key="1">
    <source>
        <dbReference type="ARBA" id="ARBA00005356"/>
    </source>
</evidence>
<dbReference type="Gene3D" id="3.30.450.30">
    <property type="entry name" value="Dynein light chain 2a, cytoplasmic"/>
    <property type="match status" value="1"/>
</dbReference>
<gene>
    <name evidence="3" type="ORF">THAPSDRAFT_24584</name>
</gene>
<proteinExistence type="inferred from homology"/>
<organism evidence="3 4">
    <name type="scientific">Thalassiosira pseudonana</name>
    <name type="common">Marine diatom</name>
    <name type="synonym">Cyclotella nana</name>
    <dbReference type="NCBI Taxonomy" id="35128"/>
    <lineage>
        <taxon>Eukaryota</taxon>
        <taxon>Sar</taxon>
        <taxon>Stramenopiles</taxon>
        <taxon>Ochrophyta</taxon>
        <taxon>Bacillariophyta</taxon>
        <taxon>Coscinodiscophyceae</taxon>
        <taxon>Thalassiosirophycidae</taxon>
        <taxon>Thalassiosirales</taxon>
        <taxon>Thalassiosiraceae</taxon>
        <taxon>Thalassiosira</taxon>
    </lineage>
</organism>
<evidence type="ECO:0000313" key="4">
    <source>
        <dbReference type="Proteomes" id="UP000001449"/>
    </source>
</evidence>
<keyword evidence="4" id="KW-1185">Reference proteome</keyword>
<dbReference type="OMA" id="HTASQMA"/>
<dbReference type="EMBL" id="CM000648">
    <property type="protein sequence ID" value="EED89033.1"/>
    <property type="molecule type" value="Genomic_DNA"/>
</dbReference>
<dbReference type="AlphaFoldDB" id="B8CAX9"/>